<evidence type="ECO:0000313" key="3">
    <source>
        <dbReference type="Proteomes" id="UP001596047"/>
    </source>
</evidence>
<feature type="transmembrane region" description="Helical" evidence="1">
    <location>
        <begin position="22"/>
        <end position="41"/>
    </location>
</feature>
<feature type="transmembrane region" description="Helical" evidence="1">
    <location>
        <begin position="366"/>
        <end position="382"/>
    </location>
</feature>
<feature type="transmembrane region" description="Helical" evidence="1">
    <location>
        <begin position="86"/>
        <end position="106"/>
    </location>
</feature>
<organism evidence="2 3">
    <name type="scientific">Paenibacillus solisilvae</name>
    <dbReference type="NCBI Taxonomy" id="2486751"/>
    <lineage>
        <taxon>Bacteria</taxon>
        <taxon>Bacillati</taxon>
        <taxon>Bacillota</taxon>
        <taxon>Bacilli</taxon>
        <taxon>Bacillales</taxon>
        <taxon>Paenibacillaceae</taxon>
        <taxon>Paenibacillus</taxon>
    </lineage>
</organism>
<protein>
    <submittedName>
        <fullName evidence="2">Low temperature requirement protein A</fullName>
    </submittedName>
</protein>
<reference evidence="3" key="1">
    <citation type="journal article" date="2019" name="Int. J. Syst. Evol. Microbiol.">
        <title>The Global Catalogue of Microorganisms (GCM) 10K type strain sequencing project: providing services to taxonomists for standard genome sequencing and annotation.</title>
        <authorList>
            <consortium name="The Broad Institute Genomics Platform"/>
            <consortium name="The Broad Institute Genome Sequencing Center for Infectious Disease"/>
            <person name="Wu L."/>
            <person name="Ma J."/>
        </authorList>
    </citation>
    <scope>NUCLEOTIDE SEQUENCE [LARGE SCALE GENOMIC DNA]</scope>
    <source>
        <strain evidence="3">CGMCC 1.3240</strain>
    </source>
</reference>
<dbReference type="Proteomes" id="UP001596047">
    <property type="component" value="Unassembled WGS sequence"/>
</dbReference>
<feature type="transmembrane region" description="Helical" evidence="1">
    <location>
        <begin position="316"/>
        <end position="334"/>
    </location>
</feature>
<keyword evidence="1" id="KW-0812">Transmembrane</keyword>
<keyword evidence="1" id="KW-1133">Transmembrane helix</keyword>
<feature type="transmembrane region" description="Helical" evidence="1">
    <location>
        <begin position="278"/>
        <end position="296"/>
    </location>
</feature>
<feature type="transmembrane region" description="Helical" evidence="1">
    <location>
        <begin position="169"/>
        <end position="190"/>
    </location>
</feature>
<sequence length="390" mass="43565">MSTNSGHAGLLRQKDSPHRGKVSFIELFFDLIFVFAVTQLSHSLLEHFTLMGLLHLAIIMMAVWWVWIFTSWVTNWLDPENKAVRLLLIGIMLIGLLMSITIPDAFEDKAMVFAFSYVIIQIGRNLFGIWAIGQENKGLSVNFQRILAWFLVSGVFWIAGAFVEDGLRLVLWIIALFIEYISPSMGFWVPKLGRTPTTDWDVEGSHMAERCGLFIIIALGESILVTGATFGGLDWNAPAILAFVVSFIGSVAMWWVYFDANAHHGHENITHSDDPSRLARSAYTYIHLFLVSGIIISAVADELVLMHPMGHTDLKTAAVIIGGPVLYLIGNLFFMKAIASCLPAPYLFGIIVLLALFPFAKLLSPLMLLSLTTLVLILSGTWEKWKRDHL</sequence>
<evidence type="ECO:0000256" key="1">
    <source>
        <dbReference type="SAM" id="Phobius"/>
    </source>
</evidence>
<feature type="transmembrane region" description="Helical" evidence="1">
    <location>
        <begin position="341"/>
        <end position="360"/>
    </location>
</feature>
<keyword evidence="1" id="KW-0472">Membrane</keyword>
<evidence type="ECO:0000313" key="2">
    <source>
        <dbReference type="EMBL" id="MFC5649827.1"/>
    </source>
</evidence>
<feature type="transmembrane region" description="Helical" evidence="1">
    <location>
        <begin position="112"/>
        <end position="133"/>
    </location>
</feature>
<feature type="transmembrane region" description="Helical" evidence="1">
    <location>
        <begin position="239"/>
        <end position="258"/>
    </location>
</feature>
<dbReference type="Pfam" id="PF06772">
    <property type="entry name" value="LtrA"/>
    <property type="match status" value="1"/>
</dbReference>
<feature type="transmembrane region" description="Helical" evidence="1">
    <location>
        <begin position="53"/>
        <end position="74"/>
    </location>
</feature>
<dbReference type="RefSeq" id="WP_379188376.1">
    <property type="nucleotide sequence ID" value="NZ_JBHSOW010000042.1"/>
</dbReference>
<dbReference type="PANTHER" id="PTHR36840:SF1">
    <property type="entry name" value="BLL5714 PROTEIN"/>
    <property type="match status" value="1"/>
</dbReference>
<comment type="caution">
    <text evidence="2">The sequence shown here is derived from an EMBL/GenBank/DDBJ whole genome shotgun (WGS) entry which is preliminary data.</text>
</comment>
<keyword evidence="3" id="KW-1185">Reference proteome</keyword>
<feature type="transmembrane region" description="Helical" evidence="1">
    <location>
        <begin position="145"/>
        <end position="163"/>
    </location>
</feature>
<proteinExistence type="predicted"/>
<accession>A0ABW0VVB7</accession>
<gene>
    <name evidence="2" type="ORF">ACFPYJ_11975</name>
</gene>
<dbReference type="EMBL" id="JBHSOW010000042">
    <property type="protein sequence ID" value="MFC5649827.1"/>
    <property type="molecule type" value="Genomic_DNA"/>
</dbReference>
<feature type="transmembrane region" description="Helical" evidence="1">
    <location>
        <begin position="211"/>
        <end position="233"/>
    </location>
</feature>
<dbReference type="InterPro" id="IPR010640">
    <property type="entry name" value="Low_temperature_requirement_A"/>
</dbReference>
<name>A0ABW0VVB7_9BACL</name>
<dbReference type="PANTHER" id="PTHR36840">
    <property type="entry name" value="BLL5714 PROTEIN"/>
    <property type="match status" value="1"/>
</dbReference>